<evidence type="ECO:0000313" key="1">
    <source>
        <dbReference type="EMBL" id="KAJ0181755.1"/>
    </source>
</evidence>
<accession>A0ACC1DD28</accession>
<organism evidence="1 2">
    <name type="scientific">Dendrolimus kikuchii</name>
    <dbReference type="NCBI Taxonomy" id="765133"/>
    <lineage>
        <taxon>Eukaryota</taxon>
        <taxon>Metazoa</taxon>
        <taxon>Ecdysozoa</taxon>
        <taxon>Arthropoda</taxon>
        <taxon>Hexapoda</taxon>
        <taxon>Insecta</taxon>
        <taxon>Pterygota</taxon>
        <taxon>Neoptera</taxon>
        <taxon>Endopterygota</taxon>
        <taxon>Lepidoptera</taxon>
        <taxon>Glossata</taxon>
        <taxon>Ditrysia</taxon>
        <taxon>Bombycoidea</taxon>
        <taxon>Lasiocampidae</taxon>
        <taxon>Dendrolimus</taxon>
    </lineage>
</organism>
<dbReference type="EMBL" id="CM034390">
    <property type="protein sequence ID" value="KAJ0181755.1"/>
    <property type="molecule type" value="Genomic_DNA"/>
</dbReference>
<gene>
    <name evidence="1" type="ORF">K1T71_002477</name>
</gene>
<comment type="caution">
    <text evidence="1">The sequence shown here is derived from an EMBL/GenBank/DDBJ whole genome shotgun (WGS) entry which is preliminary data.</text>
</comment>
<keyword evidence="2" id="KW-1185">Reference proteome</keyword>
<evidence type="ECO:0000313" key="2">
    <source>
        <dbReference type="Proteomes" id="UP000824533"/>
    </source>
</evidence>
<name>A0ACC1DD28_9NEOP</name>
<proteinExistence type="predicted"/>
<reference evidence="1 2" key="1">
    <citation type="journal article" date="2021" name="Front. Genet.">
        <title>Chromosome-Level Genome Assembly Reveals Significant Gene Expansion in the Toll and IMD Signaling Pathways of Dendrolimus kikuchii.</title>
        <authorList>
            <person name="Zhou J."/>
            <person name="Wu P."/>
            <person name="Xiong Z."/>
            <person name="Liu N."/>
            <person name="Zhao N."/>
            <person name="Ji M."/>
            <person name="Qiu Y."/>
            <person name="Yang B."/>
        </authorList>
    </citation>
    <scope>NUCLEOTIDE SEQUENCE [LARGE SCALE GENOMIC DNA]</scope>
    <source>
        <strain evidence="1">Ann1</strain>
    </source>
</reference>
<dbReference type="Proteomes" id="UP000824533">
    <property type="component" value="Linkage Group LG04"/>
</dbReference>
<sequence>MPGKRTESIQPCRIKCSVHFNQPSNITIKLQVITIDINQDQNLIKMTEFTGDTTNMITSPRKLQEMAVPGPEGHDVTNASGVSLKQYEEQLNGLRKENFHLKLRIYFLEEKLGTGSPPAVQGLLEHNVRLQVEVEELRRQLSDKQELLAAAAEAIDVLEQQGSISTDSVEMTMNNSAALKKEANAQNQSEDKKQPVDDTCAESSAGDYLGVTINNEDLDELVRLRKENRKALQMIKGCMKKIQQQDKEIKKIKLDKELVYAHVSDSQLEKYEEILKCKDEHIKDLENKVRDLQKNSENSQNLDTGNLQQLLTRRLQGMAFFLDKLLSHKCVLGEDKKKLAESILEQSLALPVGLELDESMAPEELTMDESNLDISQSLRLEDLTMMFGHHINCSDENNRYSLRRPLRHIPQADIISESDCWSEPDRNVSLARVGLCDTGVSGKESSSDINKFRPRRARVSYSRSEDNKPSKEATVFDEFNNLSKLNEQLEKDNFDLNSKLDFSKKQIEELIAENYALKTQLLNEKECLNVAKKDIETMTRDMKALDSRFNDGEKKLSDALQLVDNLRSERQELEATFMENERSLRRAADEATVQASQAALERARAQHDRLRIERELEETREQLSSALKLNSQLEIELTQKVAIEADNKVAIVDDGQMSEEDRPTSPDQGIDSDRLSSLEHNDALALSPRSLYEENITLRQKLARTKATLADTLTQLNAANLRKRNVQRAICREIHKTQGVLRQARDQLENQN</sequence>
<protein>
    <submittedName>
        <fullName evidence="1">Uncharacterized protein</fullName>
    </submittedName>
</protein>